<dbReference type="SUPFAM" id="SSF82199">
    <property type="entry name" value="SET domain"/>
    <property type="match status" value="1"/>
</dbReference>
<dbReference type="PANTHER" id="PTHR13271:SF76">
    <property type="entry name" value="SET DOMAIN-CONTAINING PROTEIN 8"/>
    <property type="match status" value="1"/>
</dbReference>
<proteinExistence type="predicted"/>
<dbReference type="PROSITE" id="PS50280">
    <property type="entry name" value="SET"/>
    <property type="match status" value="1"/>
</dbReference>
<protein>
    <recommendedName>
        <fullName evidence="1">SET domain-containing protein</fullName>
    </recommendedName>
</protein>
<gene>
    <name evidence="2" type="ORF">SLS63_007506</name>
</gene>
<name>A0ABR1P4X8_DIAER</name>
<evidence type="ECO:0000313" key="3">
    <source>
        <dbReference type="Proteomes" id="UP001430848"/>
    </source>
</evidence>
<dbReference type="PANTHER" id="PTHR13271">
    <property type="entry name" value="UNCHARACTERIZED PUTATIVE METHYLTRANSFERASE"/>
    <property type="match status" value="1"/>
</dbReference>
<dbReference type="InterPro" id="IPR050600">
    <property type="entry name" value="SETD3_SETD6_MTase"/>
</dbReference>
<feature type="domain" description="SET" evidence="1">
    <location>
        <begin position="24"/>
        <end position="256"/>
    </location>
</feature>
<dbReference type="InterPro" id="IPR001214">
    <property type="entry name" value="SET_dom"/>
</dbReference>
<dbReference type="Proteomes" id="UP001430848">
    <property type="component" value="Unassembled WGS sequence"/>
</dbReference>
<reference evidence="2 3" key="1">
    <citation type="submission" date="2024-02" db="EMBL/GenBank/DDBJ databases">
        <title>De novo assembly and annotation of 12 fungi associated with fruit tree decline syndrome in Ontario, Canada.</title>
        <authorList>
            <person name="Sulman M."/>
            <person name="Ellouze W."/>
            <person name="Ilyukhin E."/>
        </authorList>
    </citation>
    <scope>NUCLEOTIDE SEQUENCE [LARGE SCALE GENOMIC DNA]</scope>
    <source>
        <strain evidence="2 3">M169</strain>
    </source>
</reference>
<accession>A0ABR1P4X8</accession>
<evidence type="ECO:0000259" key="1">
    <source>
        <dbReference type="PROSITE" id="PS50280"/>
    </source>
</evidence>
<evidence type="ECO:0000313" key="2">
    <source>
        <dbReference type="EMBL" id="KAK7726537.1"/>
    </source>
</evidence>
<keyword evidence="3" id="KW-1185">Reference proteome</keyword>
<dbReference type="Gene3D" id="3.90.1410.10">
    <property type="entry name" value="set domain protein methyltransferase, domain 1"/>
    <property type="match status" value="1"/>
</dbReference>
<dbReference type="EMBL" id="JAKNSF020000042">
    <property type="protein sequence ID" value="KAK7726537.1"/>
    <property type="molecule type" value="Genomic_DNA"/>
</dbReference>
<comment type="caution">
    <text evidence="2">The sequence shown here is derived from an EMBL/GenBank/DDBJ whole genome shotgun (WGS) entry which is preliminary data.</text>
</comment>
<dbReference type="InterPro" id="IPR046341">
    <property type="entry name" value="SET_dom_sf"/>
</dbReference>
<organism evidence="2 3">
    <name type="scientific">Diaporthe eres</name>
    <name type="common">Phomopsis oblonga</name>
    <dbReference type="NCBI Taxonomy" id="83184"/>
    <lineage>
        <taxon>Eukaryota</taxon>
        <taxon>Fungi</taxon>
        <taxon>Dikarya</taxon>
        <taxon>Ascomycota</taxon>
        <taxon>Pezizomycotina</taxon>
        <taxon>Sordariomycetes</taxon>
        <taxon>Sordariomycetidae</taxon>
        <taxon>Diaporthales</taxon>
        <taxon>Diaporthaceae</taxon>
        <taxon>Diaporthe</taxon>
        <taxon>Diaporthe eres species complex</taxon>
    </lineage>
</organism>
<dbReference type="CDD" id="cd10527">
    <property type="entry name" value="SET_LSMT"/>
    <property type="match status" value="1"/>
</dbReference>
<sequence>MSRPRLPLASLPVWTSFNNGNLSKVVEVKSVPDKGSGLIAKNDSAAIGEAPIISIPHSLVLNSEAVEEYAKEDRSFRRLLDACGHKSPRHDVLLFLLVHLVLSSDNKEHAGLPNPWTEYVKLLDDAIPVPTLWEEDGRSLLRGTSLEAALNAKMLALTNEFEELRDKSSEIECWNAAFWDHDSVHLEDWLLVDAWYRSRVLELPRSGPSLVPCIDMVNHSTDANAYYEENINDDVVLLLRPGADVKEGDEVNISYGSEKPAAEMLFSYGFIDSHSVARSLRLPLRPLPDDPLGKAKVHAFQDVPAVDIEEVDGKVICTSAFAYLMILNEEDGLDFRLLQDTDGERELRTFWRDQDVTDRTGSFDQLVSDHELCSVFKLRVNMVISQRLEEQLERLSSFPADNGNPASVTDLPSTSNAANASALRVIEKDVLDKAVVVLEEQRTELLALEEVTAYLGSMAISEGGLSEVPEDDSSDEFS</sequence>